<dbReference type="RefSeq" id="WP_183087791.1">
    <property type="nucleotide sequence ID" value="NZ_JACJUD010000001.1"/>
</dbReference>
<proteinExistence type="predicted"/>
<organism evidence="2 3">
    <name type="scientific">Aquipseudomonas ullengensis</name>
    <dbReference type="NCBI Taxonomy" id="2759166"/>
    <lineage>
        <taxon>Bacteria</taxon>
        <taxon>Pseudomonadati</taxon>
        <taxon>Pseudomonadota</taxon>
        <taxon>Gammaproteobacteria</taxon>
        <taxon>Pseudomonadales</taxon>
        <taxon>Pseudomonadaceae</taxon>
        <taxon>Aquipseudomonas</taxon>
    </lineage>
</organism>
<evidence type="ECO:0000256" key="1">
    <source>
        <dbReference type="SAM" id="MobiDB-lite"/>
    </source>
</evidence>
<protein>
    <submittedName>
        <fullName evidence="2">Type VI secretion protein</fullName>
    </submittedName>
</protein>
<keyword evidence="3" id="KW-1185">Reference proteome</keyword>
<evidence type="ECO:0000313" key="3">
    <source>
        <dbReference type="Proteomes" id="UP000542720"/>
    </source>
</evidence>
<evidence type="ECO:0000313" key="2">
    <source>
        <dbReference type="EMBL" id="MBB2494254.1"/>
    </source>
</evidence>
<comment type="caution">
    <text evidence="2">The sequence shown here is derived from an EMBL/GenBank/DDBJ whole genome shotgun (WGS) entry which is preliminary data.</text>
</comment>
<accession>A0A7W4LJD2</accession>
<sequence>MSHLVTLGLLAILLGVSGCAGNYKSSDDDYRPLGDPQAEQRAP</sequence>
<dbReference type="Proteomes" id="UP000542720">
    <property type="component" value="Unassembled WGS sequence"/>
</dbReference>
<name>A0A7W4LJD2_9GAMM</name>
<reference evidence="2 3" key="1">
    <citation type="submission" date="2020-08" db="EMBL/GenBank/DDBJ databases">
        <authorList>
            <person name="Kim C.M."/>
        </authorList>
    </citation>
    <scope>NUCLEOTIDE SEQUENCE [LARGE SCALE GENOMIC DNA]</scope>
    <source>
        <strain evidence="2 3">UL070</strain>
    </source>
</reference>
<gene>
    <name evidence="2" type="ORF">H3H51_04420</name>
</gene>
<feature type="region of interest" description="Disordered" evidence="1">
    <location>
        <begin position="24"/>
        <end position="43"/>
    </location>
</feature>
<dbReference type="AlphaFoldDB" id="A0A7W4LJD2"/>
<dbReference type="EMBL" id="JACJUD010000001">
    <property type="protein sequence ID" value="MBB2494254.1"/>
    <property type="molecule type" value="Genomic_DNA"/>
</dbReference>